<protein>
    <recommendedName>
        <fullName evidence="4">CDT1 Geminin-binding domain-containing protein</fullName>
    </recommendedName>
</protein>
<feature type="compositionally biased region" description="Basic and acidic residues" evidence="3">
    <location>
        <begin position="355"/>
        <end position="366"/>
    </location>
</feature>
<feature type="region of interest" description="Disordered" evidence="3">
    <location>
        <begin position="431"/>
        <end position="455"/>
    </location>
</feature>
<dbReference type="EMBL" id="LT934113">
    <property type="protein sequence ID" value="VAH24568.1"/>
    <property type="molecule type" value="Genomic_DNA"/>
</dbReference>
<name>A0A9R1NGK3_TRITD</name>
<sequence length="582" mass="63892">MDGATPSKKPRTAASSAGSPWKVTKSAAAVPSSACQFATPEKMKRAAPAAAADLVTPEKTEPRPLLRRGRSGGAVALSVKEVRRAALELQRPGRGPAAGVDAGEEDALESVARELGVGAGAGRSPVKRRPEVKLPESYEILCEFFNCFESSTRLLRMKGSKATFPNICASIQNLAERRFTYGHLAQLKYIMPEAIVINKILLRDDKTCCMKPDLQVNLLVDSVEDSVMQKGETRYSALRRMFRQRLVDFFRKHPEGDDIPEHELPYPFTQTKSSVAQSTPRVVTEVVFAAPSPSLAEQPAVALSHMSQSFKRRFSQRSSTGPATASTTGLPPKAESTTPSPLGRKLMLNSTSGGIDHESQVQEKSSKDVALRFGVTEGTPAKFASTPVRSMAGTPNLETPQRPISATVCDTPPLKTVKRSARAKLFMTPTKDASKMEEENQSMSSTSPSDGDDELLGFLPKSLLQSVKEKEKRTLEEKETGYADQVQRQKLISCLPSTFDIIFLIYQSRQRTVLTKQELIHKIIESNPKIVDKGEVEEQVRLLLEFVPEWISEKTARNGDVLCCINTALSQFEVRQRLSGVE</sequence>
<accession>A0A9R1NGK3</accession>
<dbReference type="Gramene" id="TRITD2Av1G005740.2">
    <property type="protein sequence ID" value="TRITD2Av1G005740.2"/>
    <property type="gene ID" value="TRITD2Av1G005740"/>
</dbReference>
<dbReference type="CDD" id="cd08767">
    <property type="entry name" value="Cdt1_c"/>
    <property type="match status" value="1"/>
</dbReference>
<dbReference type="InterPro" id="IPR038090">
    <property type="entry name" value="Cdt1_C_WH_dom_sf"/>
</dbReference>
<feature type="region of interest" description="Disordered" evidence="3">
    <location>
        <begin position="385"/>
        <end position="410"/>
    </location>
</feature>
<dbReference type="OMA" id="LQPPKRC"/>
<dbReference type="GO" id="GO:0005634">
    <property type="term" value="C:nucleus"/>
    <property type="evidence" value="ECO:0007669"/>
    <property type="project" value="TreeGrafter"/>
</dbReference>
<feature type="region of interest" description="Disordered" evidence="3">
    <location>
        <begin position="309"/>
        <end position="366"/>
    </location>
</feature>
<reference evidence="5 6" key="1">
    <citation type="submission" date="2017-09" db="EMBL/GenBank/DDBJ databases">
        <authorList>
            <consortium name="International Durum Wheat Genome Sequencing Consortium (IDWGSC)"/>
            <person name="Milanesi L."/>
        </authorList>
    </citation>
    <scope>NUCLEOTIDE SEQUENCE [LARGE SCALE GENOMIC DNA]</scope>
    <source>
        <strain evidence="6">cv. Svevo</strain>
    </source>
</reference>
<dbReference type="Pfam" id="PF16679">
    <property type="entry name" value="CDT1_C"/>
    <property type="match status" value="1"/>
</dbReference>
<dbReference type="GO" id="GO:0003677">
    <property type="term" value="F:DNA binding"/>
    <property type="evidence" value="ECO:0007669"/>
    <property type="project" value="InterPro"/>
</dbReference>
<dbReference type="GO" id="GO:0000076">
    <property type="term" value="P:DNA replication checkpoint signaling"/>
    <property type="evidence" value="ECO:0007669"/>
    <property type="project" value="TreeGrafter"/>
</dbReference>
<dbReference type="GO" id="GO:0000278">
    <property type="term" value="P:mitotic cell cycle"/>
    <property type="evidence" value="ECO:0007669"/>
    <property type="project" value="TreeGrafter"/>
</dbReference>
<proteinExistence type="inferred from homology"/>
<dbReference type="InterPro" id="IPR032054">
    <property type="entry name" value="Cdt1_C"/>
</dbReference>
<dbReference type="InterPro" id="IPR036390">
    <property type="entry name" value="WH_DNA-bd_sf"/>
</dbReference>
<dbReference type="AlphaFoldDB" id="A0A9R1NGK3"/>
<evidence type="ECO:0000256" key="3">
    <source>
        <dbReference type="SAM" id="MobiDB-lite"/>
    </source>
</evidence>
<dbReference type="CDD" id="cd08674">
    <property type="entry name" value="Cdt1_m"/>
    <property type="match status" value="1"/>
</dbReference>
<evidence type="ECO:0000313" key="5">
    <source>
        <dbReference type="EMBL" id="VAH24568.1"/>
    </source>
</evidence>
<keyword evidence="6" id="KW-1185">Reference proteome</keyword>
<dbReference type="InterPro" id="IPR014939">
    <property type="entry name" value="CDT1_Gemini-bd-like"/>
</dbReference>
<dbReference type="GO" id="GO:0070182">
    <property type="term" value="F:DNA polymerase binding"/>
    <property type="evidence" value="ECO:0007669"/>
    <property type="project" value="TreeGrafter"/>
</dbReference>
<dbReference type="GO" id="GO:0071163">
    <property type="term" value="P:DNA replication preinitiation complex assembly"/>
    <property type="evidence" value="ECO:0007669"/>
    <property type="project" value="InterPro"/>
</dbReference>
<feature type="region of interest" description="Disordered" evidence="3">
    <location>
        <begin position="1"/>
        <end position="29"/>
    </location>
</feature>
<dbReference type="SMART" id="SM01075">
    <property type="entry name" value="CDT1"/>
    <property type="match status" value="1"/>
</dbReference>
<organism evidence="5 6">
    <name type="scientific">Triticum turgidum subsp. durum</name>
    <name type="common">Durum wheat</name>
    <name type="synonym">Triticum durum</name>
    <dbReference type="NCBI Taxonomy" id="4567"/>
    <lineage>
        <taxon>Eukaryota</taxon>
        <taxon>Viridiplantae</taxon>
        <taxon>Streptophyta</taxon>
        <taxon>Embryophyta</taxon>
        <taxon>Tracheophyta</taxon>
        <taxon>Spermatophyta</taxon>
        <taxon>Magnoliopsida</taxon>
        <taxon>Liliopsida</taxon>
        <taxon>Poales</taxon>
        <taxon>Poaceae</taxon>
        <taxon>BOP clade</taxon>
        <taxon>Pooideae</taxon>
        <taxon>Triticodae</taxon>
        <taxon>Triticeae</taxon>
        <taxon>Triticinae</taxon>
        <taxon>Triticum</taxon>
    </lineage>
</organism>
<dbReference type="FunFam" id="1.10.10.1420:FF:000003">
    <property type="entry name" value="CDT1-like protein a chloroplastic"/>
    <property type="match status" value="1"/>
</dbReference>
<dbReference type="Proteomes" id="UP000324705">
    <property type="component" value="Chromosome 2A"/>
</dbReference>
<feature type="compositionally biased region" description="Low complexity" evidence="3">
    <location>
        <begin position="316"/>
        <end position="332"/>
    </location>
</feature>
<dbReference type="PANTHER" id="PTHR28637">
    <property type="entry name" value="DNA REPLICATION FACTOR CDT1"/>
    <property type="match status" value="1"/>
</dbReference>
<dbReference type="SUPFAM" id="SSF46785">
    <property type="entry name" value="Winged helix' DNA-binding domain"/>
    <property type="match status" value="1"/>
</dbReference>
<keyword evidence="2" id="KW-0131">Cell cycle</keyword>
<gene>
    <name evidence="5" type="ORF">TRITD_2Av1G005740</name>
</gene>
<evidence type="ECO:0000313" key="6">
    <source>
        <dbReference type="Proteomes" id="UP000324705"/>
    </source>
</evidence>
<dbReference type="Pfam" id="PF08839">
    <property type="entry name" value="CDT1"/>
    <property type="match status" value="1"/>
</dbReference>
<comment type="similarity">
    <text evidence="1">Belongs to the Cdt1 family.</text>
</comment>
<dbReference type="InterPro" id="IPR045173">
    <property type="entry name" value="Cdt1"/>
</dbReference>
<feature type="region of interest" description="Disordered" evidence="3">
    <location>
        <begin position="48"/>
        <end position="68"/>
    </location>
</feature>
<feature type="domain" description="CDT1 Geminin-binding" evidence="4">
    <location>
        <begin position="134"/>
        <end position="266"/>
    </location>
</feature>
<evidence type="ECO:0000259" key="4">
    <source>
        <dbReference type="SMART" id="SM01075"/>
    </source>
</evidence>
<evidence type="ECO:0000256" key="1">
    <source>
        <dbReference type="ARBA" id="ARBA00008356"/>
    </source>
</evidence>
<evidence type="ECO:0000256" key="2">
    <source>
        <dbReference type="ARBA" id="ARBA00023306"/>
    </source>
</evidence>
<dbReference type="PANTHER" id="PTHR28637:SF1">
    <property type="entry name" value="DNA REPLICATION FACTOR CDT1"/>
    <property type="match status" value="1"/>
</dbReference>
<dbReference type="Gene3D" id="1.10.10.1420">
    <property type="entry name" value="DNA replication factor Cdt1, C-terminal WH domain"/>
    <property type="match status" value="1"/>
</dbReference>
<dbReference type="GO" id="GO:0030174">
    <property type="term" value="P:regulation of DNA-templated DNA replication initiation"/>
    <property type="evidence" value="ECO:0007669"/>
    <property type="project" value="InterPro"/>
</dbReference>